<evidence type="ECO:0000313" key="2">
    <source>
        <dbReference type="Proteomes" id="UP001180845"/>
    </source>
</evidence>
<dbReference type="Proteomes" id="UP001180845">
    <property type="component" value="Unassembled WGS sequence"/>
</dbReference>
<evidence type="ECO:0000313" key="1">
    <source>
        <dbReference type="EMBL" id="MDR7303381.1"/>
    </source>
</evidence>
<dbReference type="RefSeq" id="WP_310275674.1">
    <property type="nucleotide sequence ID" value="NZ_JAVDXW010000001.1"/>
</dbReference>
<proteinExistence type="predicted"/>
<keyword evidence="2" id="KW-1185">Reference proteome</keyword>
<dbReference type="AlphaFoldDB" id="A0AAE3ZED5"/>
<accession>A0AAE3ZED5</accession>
<reference evidence="1" key="1">
    <citation type="submission" date="2023-07" db="EMBL/GenBank/DDBJ databases">
        <title>Sequencing the genomes of 1000 actinobacteria strains.</title>
        <authorList>
            <person name="Klenk H.-P."/>
        </authorList>
    </citation>
    <scope>NUCLEOTIDE SEQUENCE</scope>
    <source>
        <strain evidence="1">DSM 45977</strain>
    </source>
</reference>
<sequence>MPRSMQQIIDSAETLADRFEAYAPEPGDQRDPRPLEQLRSAVADRAAAEAALAAAVTTARQTGYSWATIGTLLGTSGEAARQRYTDAAAA</sequence>
<name>A0AAE3ZED5_9ACTN</name>
<protein>
    <submittedName>
        <fullName evidence="1">Uncharacterized protein</fullName>
    </submittedName>
</protein>
<comment type="caution">
    <text evidence="1">The sequence shown here is derived from an EMBL/GenBank/DDBJ whole genome shotgun (WGS) entry which is preliminary data.</text>
</comment>
<gene>
    <name evidence="1" type="ORF">JOF55_003562</name>
</gene>
<dbReference type="EMBL" id="JAVDXW010000001">
    <property type="protein sequence ID" value="MDR7303381.1"/>
    <property type="molecule type" value="Genomic_DNA"/>
</dbReference>
<organism evidence="1 2">
    <name type="scientific">Haloactinomyces albus</name>
    <dbReference type="NCBI Taxonomy" id="1352928"/>
    <lineage>
        <taxon>Bacteria</taxon>
        <taxon>Bacillati</taxon>
        <taxon>Actinomycetota</taxon>
        <taxon>Actinomycetes</taxon>
        <taxon>Actinopolysporales</taxon>
        <taxon>Actinopolysporaceae</taxon>
        <taxon>Haloactinomyces</taxon>
    </lineage>
</organism>